<dbReference type="Pfam" id="PF00126">
    <property type="entry name" value="HTH_1"/>
    <property type="match status" value="1"/>
</dbReference>
<evidence type="ECO:0000313" key="14">
    <source>
        <dbReference type="Proteomes" id="UP001409585"/>
    </source>
</evidence>
<evidence type="ECO:0000256" key="2">
    <source>
        <dbReference type="ARBA" id="ARBA00009437"/>
    </source>
</evidence>
<sequence length="296" mass="33012">MLELFHLKVIRAVQQRGTLTLAAEELHLTQSALSHAVKKLEQQLGTAIWLREGRTLRLTAAGRYLLSVAERIVPQMQQAEQTVQDMAEGSRGNLRVGMECHPCYQWLLKVVGPFLKQWPDVDIDVKQQFQFGGVGALYNHEIDLLVTPDPINSNGLEFTPVFGYEQKLALASQHALASKSFIEPQDLTRETLITYPVEASRLDIYSQFLLPAGCAPRVQKHIETTEIMLQMVAAQRGVAALPGWLIEQFQSSFDIVAKPLGKKGVPKRIFLGVRKSDAGIDYLASFIQSANSLQHP</sequence>
<dbReference type="InterPro" id="IPR036388">
    <property type="entry name" value="WH-like_DNA-bd_sf"/>
</dbReference>
<gene>
    <name evidence="13" type="ORF">GCM10025791_03860</name>
</gene>
<dbReference type="FunFam" id="1.10.10.10:FF:000001">
    <property type="entry name" value="LysR family transcriptional regulator"/>
    <property type="match status" value="1"/>
</dbReference>
<evidence type="ECO:0000256" key="11">
    <source>
        <dbReference type="ARBA" id="ARBA00023167"/>
    </source>
</evidence>
<dbReference type="GO" id="GO:0009086">
    <property type="term" value="P:methionine biosynthetic process"/>
    <property type="evidence" value="ECO:0007669"/>
    <property type="project" value="UniProtKB-KW"/>
</dbReference>
<evidence type="ECO:0000313" key="13">
    <source>
        <dbReference type="EMBL" id="GAA4931019.1"/>
    </source>
</evidence>
<organism evidence="13 14">
    <name type="scientific">Halioxenophilus aromaticivorans</name>
    <dbReference type="NCBI Taxonomy" id="1306992"/>
    <lineage>
        <taxon>Bacteria</taxon>
        <taxon>Pseudomonadati</taxon>
        <taxon>Pseudomonadota</taxon>
        <taxon>Gammaproteobacteria</taxon>
        <taxon>Alteromonadales</taxon>
        <taxon>Alteromonadaceae</taxon>
        <taxon>Halioxenophilus</taxon>
    </lineage>
</organism>
<dbReference type="InterPro" id="IPR036390">
    <property type="entry name" value="WH_DNA-bd_sf"/>
</dbReference>
<evidence type="ECO:0000256" key="6">
    <source>
        <dbReference type="ARBA" id="ARBA00022605"/>
    </source>
</evidence>
<dbReference type="PRINTS" id="PR00039">
    <property type="entry name" value="HTHLYSR"/>
</dbReference>
<dbReference type="GO" id="GO:0003700">
    <property type="term" value="F:DNA-binding transcription factor activity"/>
    <property type="evidence" value="ECO:0007669"/>
    <property type="project" value="InterPro"/>
</dbReference>
<accession>A0AAV3TX94</accession>
<dbReference type="PANTHER" id="PTHR30126">
    <property type="entry name" value="HTH-TYPE TRANSCRIPTIONAL REGULATOR"/>
    <property type="match status" value="1"/>
</dbReference>
<feature type="domain" description="HTH lysR-type" evidence="12">
    <location>
        <begin position="2"/>
        <end position="59"/>
    </location>
</feature>
<evidence type="ECO:0000256" key="3">
    <source>
        <dbReference type="ARBA" id="ARBA00019365"/>
    </source>
</evidence>
<keyword evidence="6" id="KW-0028">Amino-acid biosynthesis</keyword>
<dbReference type="Pfam" id="PF03466">
    <property type="entry name" value="LysR_substrate"/>
    <property type="match status" value="1"/>
</dbReference>
<evidence type="ECO:0000256" key="7">
    <source>
        <dbReference type="ARBA" id="ARBA00023015"/>
    </source>
</evidence>
<dbReference type="GO" id="GO:0000976">
    <property type="term" value="F:transcription cis-regulatory region binding"/>
    <property type="evidence" value="ECO:0007669"/>
    <property type="project" value="TreeGrafter"/>
</dbReference>
<keyword evidence="11" id="KW-0486">Methionine biosynthesis</keyword>
<dbReference type="EMBL" id="BAABLX010000003">
    <property type="protein sequence ID" value="GAA4931019.1"/>
    <property type="molecule type" value="Genomic_DNA"/>
</dbReference>
<keyword evidence="9" id="KW-0010">Activator</keyword>
<dbReference type="Gene3D" id="3.40.190.10">
    <property type="entry name" value="Periplasmic binding protein-like II"/>
    <property type="match status" value="1"/>
</dbReference>
<protein>
    <recommendedName>
        <fullName evidence="3">HTH-type transcriptional regulator MetR</fullName>
    </recommendedName>
</protein>
<keyword evidence="10" id="KW-0804">Transcription</keyword>
<evidence type="ECO:0000256" key="9">
    <source>
        <dbReference type="ARBA" id="ARBA00023159"/>
    </source>
</evidence>
<evidence type="ECO:0000256" key="1">
    <source>
        <dbReference type="ARBA" id="ARBA00004496"/>
    </source>
</evidence>
<proteinExistence type="inferred from homology"/>
<dbReference type="AlphaFoldDB" id="A0AAV3TX94"/>
<dbReference type="Proteomes" id="UP001409585">
    <property type="component" value="Unassembled WGS sequence"/>
</dbReference>
<evidence type="ECO:0000256" key="10">
    <source>
        <dbReference type="ARBA" id="ARBA00023163"/>
    </source>
</evidence>
<keyword evidence="14" id="KW-1185">Reference proteome</keyword>
<dbReference type="RefSeq" id="WP_345416205.1">
    <property type="nucleotide sequence ID" value="NZ_AP031496.1"/>
</dbReference>
<keyword evidence="5" id="KW-0678">Repressor</keyword>
<keyword evidence="4" id="KW-0963">Cytoplasm</keyword>
<comment type="similarity">
    <text evidence="2">Belongs to the LysR transcriptional regulatory family.</text>
</comment>
<name>A0AAV3TX94_9ALTE</name>
<dbReference type="CDD" id="cd08441">
    <property type="entry name" value="PBP2_MetR"/>
    <property type="match status" value="1"/>
</dbReference>
<dbReference type="SUPFAM" id="SSF53850">
    <property type="entry name" value="Periplasmic binding protein-like II"/>
    <property type="match status" value="1"/>
</dbReference>
<reference evidence="14" key="1">
    <citation type="journal article" date="2019" name="Int. J. Syst. Evol. Microbiol.">
        <title>The Global Catalogue of Microorganisms (GCM) 10K type strain sequencing project: providing services to taxonomists for standard genome sequencing and annotation.</title>
        <authorList>
            <consortium name="The Broad Institute Genomics Platform"/>
            <consortium name="The Broad Institute Genome Sequencing Center for Infectious Disease"/>
            <person name="Wu L."/>
            <person name="Ma J."/>
        </authorList>
    </citation>
    <scope>NUCLEOTIDE SEQUENCE [LARGE SCALE GENOMIC DNA]</scope>
    <source>
        <strain evidence="14">JCM 19134</strain>
    </source>
</reference>
<dbReference type="SUPFAM" id="SSF46785">
    <property type="entry name" value="Winged helix' DNA-binding domain"/>
    <property type="match status" value="1"/>
</dbReference>
<keyword evidence="7" id="KW-0805">Transcription regulation</keyword>
<keyword evidence="8" id="KW-0238">DNA-binding</keyword>
<evidence type="ECO:0000256" key="8">
    <source>
        <dbReference type="ARBA" id="ARBA00023125"/>
    </source>
</evidence>
<dbReference type="Gene3D" id="1.10.10.10">
    <property type="entry name" value="Winged helix-like DNA-binding domain superfamily/Winged helix DNA-binding domain"/>
    <property type="match status" value="1"/>
</dbReference>
<dbReference type="InterPro" id="IPR037406">
    <property type="entry name" value="MetR_PBP2"/>
</dbReference>
<comment type="caution">
    <text evidence="13">The sequence shown here is derived from an EMBL/GenBank/DDBJ whole genome shotgun (WGS) entry which is preliminary data.</text>
</comment>
<comment type="subcellular location">
    <subcellularLocation>
        <location evidence="1">Cytoplasm</location>
    </subcellularLocation>
</comment>
<dbReference type="PROSITE" id="PS50931">
    <property type="entry name" value="HTH_LYSR"/>
    <property type="match status" value="1"/>
</dbReference>
<evidence type="ECO:0000256" key="4">
    <source>
        <dbReference type="ARBA" id="ARBA00022490"/>
    </source>
</evidence>
<dbReference type="GO" id="GO:0005737">
    <property type="term" value="C:cytoplasm"/>
    <property type="evidence" value="ECO:0007669"/>
    <property type="project" value="UniProtKB-SubCell"/>
</dbReference>
<dbReference type="PANTHER" id="PTHR30126:SF25">
    <property type="entry name" value="HTH-TYPE TRANSCRIPTIONAL REGULATOR METR"/>
    <property type="match status" value="1"/>
</dbReference>
<dbReference type="InterPro" id="IPR005119">
    <property type="entry name" value="LysR_subst-bd"/>
</dbReference>
<evidence type="ECO:0000256" key="5">
    <source>
        <dbReference type="ARBA" id="ARBA00022491"/>
    </source>
</evidence>
<dbReference type="InterPro" id="IPR000847">
    <property type="entry name" value="LysR_HTH_N"/>
</dbReference>
<evidence type="ECO:0000259" key="12">
    <source>
        <dbReference type="PROSITE" id="PS50931"/>
    </source>
</evidence>